<dbReference type="PROSITE" id="PS50935">
    <property type="entry name" value="SSB"/>
    <property type="match status" value="1"/>
</dbReference>
<sequence length="272" mass="30093">MDINTAGVAGIAAAAPEKHRNLYGRENVYALWLDISRDSGVADRVLVLFQEDKINGETYGALPSDYMEPGALASLIKEGSRVEATGTVQTYKDKDTGRTQLFIWGLYLANVSEHSQQLNIAYVMGTIAKQPTYRETPKGKRITDITVRIPSAFTPGFYSYIPCITWEKLAEQAAGLQEGQEVYLEGRIQSRDYVKKNGEESSVLTTWEISANKLQAVEKDCSGCACPHCAADCMLAGCSGYPSDAPQENKAEELEKCYRESCQHYEMIEEGE</sequence>
<dbReference type="SUPFAM" id="SSF50249">
    <property type="entry name" value="Nucleic acid-binding proteins"/>
    <property type="match status" value="1"/>
</dbReference>
<dbReference type="Pfam" id="PF00436">
    <property type="entry name" value="SSB"/>
    <property type="match status" value="1"/>
</dbReference>
<gene>
    <name evidence="3" type="ORF">FYJ45_10170</name>
</gene>
<evidence type="ECO:0000313" key="3">
    <source>
        <dbReference type="EMBL" id="MSS88648.1"/>
    </source>
</evidence>
<keyword evidence="4" id="KW-1185">Reference proteome</keyword>
<accession>A0A6N7WGM1</accession>
<dbReference type="RefSeq" id="WP_154464516.1">
    <property type="nucleotide sequence ID" value="NZ_VUMI01000014.1"/>
</dbReference>
<protein>
    <submittedName>
        <fullName evidence="3">Single-stranded DNA-binding protein</fullName>
    </submittedName>
</protein>
<name>A0A6N7WGM1_9FIRM</name>
<proteinExistence type="predicted"/>
<keyword evidence="1 2" id="KW-0238">DNA-binding</keyword>
<dbReference type="GO" id="GO:0003697">
    <property type="term" value="F:single-stranded DNA binding"/>
    <property type="evidence" value="ECO:0007669"/>
    <property type="project" value="InterPro"/>
</dbReference>
<dbReference type="AlphaFoldDB" id="A0A6N7WGM1"/>
<evidence type="ECO:0000313" key="4">
    <source>
        <dbReference type="Proteomes" id="UP000436047"/>
    </source>
</evidence>
<dbReference type="InterPro" id="IPR012340">
    <property type="entry name" value="NA-bd_OB-fold"/>
</dbReference>
<dbReference type="EMBL" id="VUMI01000014">
    <property type="protein sequence ID" value="MSS88648.1"/>
    <property type="molecule type" value="Genomic_DNA"/>
</dbReference>
<reference evidence="3 4" key="1">
    <citation type="submission" date="2019-08" db="EMBL/GenBank/DDBJ databases">
        <title>In-depth cultivation of the pig gut microbiome towards novel bacterial diversity and tailored functional studies.</title>
        <authorList>
            <person name="Wylensek D."/>
            <person name="Hitch T.C.A."/>
            <person name="Clavel T."/>
        </authorList>
    </citation>
    <scope>NUCLEOTIDE SEQUENCE [LARGE SCALE GENOMIC DNA]</scope>
    <source>
        <strain evidence="3 4">WCA-389-WT-23B</strain>
    </source>
</reference>
<dbReference type="InterPro" id="IPR000424">
    <property type="entry name" value="Primosome_PriB/ssb"/>
</dbReference>
<evidence type="ECO:0000256" key="2">
    <source>
        <dbReference type="PROSITE-ProRule" id="PRU00252"/>
    </source>
</evidence>
<evidence type="ECO:0000256" key="1">
    <source>
        <dbReference type="ARBA" id="ARBA00023125"/>
    </source>
</evidence>
<dbReference type="Proteomes" id="UP000436047">
    <property type="component" value="Unassembled WGS sequence"/>
</dbReference>
<dbReference type="Gene3D" id="2.40.50.140">
    <property type="entry name" value="Nucleic acid-binding proteins"/>
    <property type="match status" value="1"/>
</dbReference>
<comment type="caution">
    <text evidence="3">The sequence shown here is derived from an EMBL/GenBank/DDBJ whole genome shotgun (WGS) entry which is preliminary data.</text>
</comment>
<organism evidence="3 4">
    <name type="scientific">Eisenbergiella porci</name>
    <dbReference type="NCBI Taxonomy" id="2652274"/>
    <lineage>
        <taxon>Bacteria</taxon>
        <taxon>Bacillati</taxon>
        <taxon>Bacillota</taxon>
        <taxon>Clostridia</taxon>
        <taxon>Lachnospirales</taxon>
        <taxon>Lachnospiraceae</taxon>
        <taxon>Eisenbergiella</taxon>
    </lineage>
</organism>
<dbReference type="GeneID" id="86053420"/>